<evidence type="ECO:0000256" key="9">
    <source>
        <dbReference type="PIRSR" id="PIRSR001100-2"/>
    </source>
</evidence>
<dbReference type="PROSITE" id="PS00655">
    <property type="entry name" value="GLYCOSYL_HYDROL_F6_1"/>
    <property type="match status" value="1"/>
</dbReference>
<keyword evidence="5 12" id="KW-0119">Carbohydrate metabolism</keyword>
<evidence type="ECO:0000256" key="7">
    <source>
        <dbReference type="ARBA" id="ARBA00023326"/>
    </source>
</evidence>
<dbReference type="GO" id="GO:0030245">
    <property type="term" value="P:cellulose catabolic process"/>
    <property type="evidence" value="ECO:0007669"/>
    <property type="project" value="UniProtKB-KW"/>
</dbReference>
<dbReference type="InterPro" id="IPR036434">
    <property type="entry name" value="Beta_cellobiohydrolase_sf"/>
</dbReference>
<dbReference type="Pfam" id="PF01341">
    <property type="entry name" value="Glyco_hydro_6"/>
    <property type="match status" value="1"/>
</dbReference>
<evidence type="ECO:0000256" key="5">
    <source>
        <dbReference type="ARBA" id="ARBA00023277"/>
    </source>
</evidence>
<keyword evidence="1 12" id="KW-0732">Signal</keyword>
<reference evidence="13 14" key="1">
    <citation type="submission" date="2020-04" db="EMBL/GenBank/DDBJ databases">
        <title>Molecular characterization of pseudomonads from Agaricus bisporus reveal novel blotch 2 pathogens in Western Europe.</title>
        <authorList>
            <person name="Taparia T."/>
            <person name="Krijger M."/>
            <person name="Haynes E."/>
            <person name="Elpinstone J.G."/>
            <person name="Noble R."/>
            <person name="Van Der Wolf J."/>
        </authorList>
    </citation>
    <scope>NUCLEOTIDE SEQUENCE [LARGE SCALE GENOMIC DNA]</scope>
    <source>
        <strain evidence="13 14">IPO3746</strain>
    </source>
</reference>
<dbReference type="GO" id="GO:0004553">
    <property type="term" value="F:hydrolase activity, hydrolyzing O-glycosyl compounds"/>
    <property type="evidence" value="ECO:0007669"/>
    <property type="project" value="InterPro"/>
</dbReference>
<name>A0A7Y8AKK5_PSETO</name>
<organism evidence="13 14">
    <name type="scientific">Pseudomonas tolaasii</name>
    <dbReference type="NCBI Taxonomy" id="29442"/>
    <lineage>
        <taxon>Bacteria</taxon>
        <taxon>Pseudomonadati</taxon>
        <taxon>Pseudomonadota</taxon>
        <taxon>Gammaproteobacteria</taxon>
        <taxon>Pseudomonadales</taxon>
        <taxon>Pseudomonadaceae</taxon>
        <taxon>Pseudomonas</taxon>
    </lineage>
</organism>
<feature type="active site" description="Proton donor" evidence="8 11">
    <location>
        <position position="141"/>
    </location>
</feature>
<evidence type="ECO:0000256" key="4">
    <source>
        <dbReference type="ARBA" id="ARBA00023157"/>
    </source>
</evidence>
<keyword evidence="2 12" id="KW-0378">Hydrolase</keyword>
<dbReference type="PIRSF" id="PIRSF001100">
    <property type="entry name" value="Beta_cellobiohydrolase"/>
    <property type="match status" value="1"/>
</dbReference>
<accession>A0A7Y8AKK5</accession>
<evidence type="ECO:0000256" key="10">
    <source>
        <dbReference type="PROSITE-ProRule" id="PRU10056"/>
    </source>
</evidence>
<evidence type="ECO:0000256" key="3">
    <source>
        <dbReference type="ARBA" id="ARBA00023001"/>
    </source>
</evidence>
<feature type="binding site" evidence="9">
    <location>
        <position position="282"/>
    </location>
    <ligand>
        <name>substrate</name>
    </ligand>
</feature>
<proteinExistence type="inferred from homology"/>
<evidence type="ECO:0000256" key="8">
    <source>
        <dbReference type="PIRSR" id="PIRSR001100-1"/>
    </source>
</evidence>
<feature type="binding site" evidence="9">
    <location>
        <position position="257"/>
    </location>
    <ligand>
        <name>substrate</name>
    </ligand>
</feature>
<evidence type="ECO:0000313" key="13">
    <source>
        <dbReference type="EMBL" id="NWD35882.1"/>
    </source>
</evidence>
<dbReference type="PANTHER" id="PTHR34876:SF4">
    <property type="entry name" value="1,4-BETA-D-GLUCAN CELLOBIOHYDROLASE C-RELATED"/>
    <property type="match status" value="1"/>
</dbReference>
<evidence type="ECO:0000313" key="14">
    <source>
        <dbReference type="Proteomes" id="UP000549134"/>
    </source>
</evidence>
<feature type="binding site" evidence="9">
    <location>
        <position position="213"/>
    </location>
    <ligand>
        <name>substrate</name>
    </ligand>
</feature>
<protein>
    <recommendedName>
        <fullName evidence="12">Glucanase</fullName>
        <ecNumber evidence="12">3.2.1.-</ecNumber>
    </recommendedName>
</protein>
<dbReference type="PROSITE" id="PS00656">
    <property type="entry name" value="GLYCOSYL_HYDROL_F6_2"/>
    <property type="match status" value="1"/>
</dbReference>
<feature type="chain" id="PRO_5031606425" description="Glucanase" evidence="12">
    <location>
        <begin position="23"/>
        <end position="318"/>
    </location>
</feature>
<feature type="binding site" evidence="9">
    <location>
        <position position="186"/>
    </location>
    <ligand>
        <name>substrate</name>
    </ligand>
</feature>
<feature type="active site" evidence="10">
    <location>
        <position position="102"/>
    </location>
</feature>
<dbReference type="GeneID" id="55846759"/>
<dbReference type="PANTHER" id="PTHR34876">
    <property type="match status" value="1"/>
</dbReference>
<dbReference type="InterPro" id="IPR016288">
    <property type="entry name" value="Beta_cellobiohydrolase"/>
</dbReference>
<evidence type="ECO:0000256" key="12">
    <source>
        <dbReference type="RuleBase" id="RU361186"/>
    </source>
</evidence>
<dbReference type="AlphaFoldDB" id="A0A7Y8AKK5"/>
<keyword evidence="7 12" id="KW-0624">Polysaccharide degradation</keyword>
<keyword evidence="4" id="KW-1015">Disulfide bond</keyword>
<feature type="active site" description="Proton acceptor" evidence="8">
    <location>
        <position position="288"/>
    </location>
</feature>
<evidence type="ECO:0000256" key="2">
    <source>
        <dbReference type="ARBA" id="ARBA00022801"/>
    </source>
</evidence>
<keyword evidence="6 12" id="KW-0326">Glycosidase</keyword>
<dbReference type="SUPFAM" id="SSF51989">
    <property type="entry name" value="Glycosyl hydrolases family 6, cellulases"/>
    <property type="match status" value="1"/>
</dbReference>
<comment type="caution">
    <text evidence="13">The sequence shown here is derived from an EMBL/GenBank/DDBJ whole genome shotgun (WGS) entry which is preliminary data.</text>
</comment>
<dbReference type="Gene3D" id="3.20.20.40">
    <property type="entry name" value="1, 4-beta cellobiohydrolase"/>
    <property type="match status" value="1"/>
</dbReference>
<dbReference type="EMBL" id="JACAQK010000006">
    <property type="protein sequence ID" value="NWD35882.1"/>
    <property type="molecule type" value="Genomic_DNA"/>
</dbReference>
<keyword evidence="3 12" id="KW-0136">Cellulose degradation</keyword>
<sequence>MLKFSVWVASTVLLSMQSVAQAGEVFYVNPGSTAAQWVKQNPDAPDAAKIRAAIASVPSALWLTGTSQATDQLEARVAHYVSAAASAHTTPVLVAYNLPHRDCSGGASAGGAANAAAYRGWIDQVINGVGGNPAVLILEPDALPDLQCLSPADRSERLSLFNYAVSGFKRRAPQANVYLDAGNAGWKPAASMADALHAAGVKDARGFALNISNFYSLDQSRQYADLINNKLAADHAYTRAVVVDTSRNGNGAHPGDWCNPPGRKLGLPPQTLSPNLLALWIKQPGNSDGASSPKADCHGGPAAGTFSAELAVRLIDGK</sequence>
<gene>
    <name evidence="13" type="ORF">HX787_08440</name>
</gene>
<evidence type="ECO:0000256" key="11">
    <source>
        <dbReference type="PROSITE-ProRule" id="PRU10057"/>
    </source>
</evidence>
<dbReference type="EC" id="3.2.1.-" evidence="12"/>
<dbReference type="PRINTS" id="PR00733">
    <property type="entry name" value="GLHYDRLASE6"/>
</dbReference>
<dbReference type="Proteomes" id="UP000549134">
    <property type="component" value="Unassembled WGS sequence"/>
</dbReference>
<evidence type="ECO:0000256" key="1">
    <source>
        <dbReference type="ARBA" id="ARBA00022729"/>
    </source>
</evidence>
<comment type="similarity">
    <text evidence="12">Belongs to the glycosyl hydrolase family 6.</text>
</comment>
<dbReference type="RefSeq" id="WP_016970026.1">
    <property type="nucleotide sequence ID" value="NZ_CP020369.1"/>
</dbReference>
<dbReference type="InterPro" id="IPR001524">
    <property type="entry name" value="Glyco_hydro_6_CS"/>
</dbReference>
<evidence type="ECO:0000256" key="6">
    <source>
        <dbReference type="ARBA" id="ARBA00023295"/>
    </source>
</evidence>
<feature type="signal peptide" evidence="12">
    <location>
        <begin position="1"/>
        <end position="22"/>
    </location>
</feature>
<feature type="binding site" evidence="9">
    <location>
        <position position="62"/>
    </location>
    <ligand>
        <name>substrate</name>
    </ligand>
</feature>